<comment type="caution">
    <text evidence="1">The sequence shown here is derived from an EMBL/GenBank/DDBJ whole genome shotgun (WGS) entry which is preliminary data.</text>
</comment>
<organism evidence="1 2">
    <name type="scientific">Plutella xylostella</name>
    <name type="common">Diamondback moth</name>
    <name type="synonym">Plutella maculipennis</name>
    <dbReference type="NCBI Taxonomy" id="51655"/>
    <lineage>
        <taxon>Eukaryota</taxon>
        <taxon>Metazoa</taxon>
        <taxon>Ecdysozoa</taxon>
        <taxon>Arthropoda</taxon>
        <taxon>Hexapoda</taxon>
        <taxon>Insecta</taxon>
        <taxon>Pterygota</taxon>
        <taxon>Neoptera</taxon>
        <taxon>Endopterygota</taxon>
        <taxon>Lepidoptera</taxon>
        <taxon>Glossata</taxon>
        <taxon>Ditrysia</taxon>
        <taxon>Yponomeutoidea</taxon>
        <taxon>Plutellidae</taxon>
        <taxon>Plutella</taxon>
    </lineage>
</organism>
<accession>A0ABQ7QHA5</accession>
<dbReference type="Proteomes" id="UP000823941">
    <property type="component" value="Chromosome 15"/>
</dbReference>
<gene>
    <name evidence="1" type="ORF">JYU34_011564</name>
</gene>
<name>A0ABQ7QHA5_PLUXY</name>
<keyword evidence="2" id="KW-1185">Reference proteome</keyword>
<evidence type="ECO:0000313" key="2">
    <source>
        <dbReference type="Proteomes" id="UP000823941"/>
    </source>
</evidence>
<proteinExistence type="predicted"/>
<protein>
    <submittedName>
        <fullName evidence="1">Uncharacterized protein</fullName>
    </submittedName>
</protein>
<dbReference type="EMBL" id="JAHIBW010000015">
    <property type="protein sequence ID" value="KAG7304591.1"/>
    <property type="molecule type" value="Genomic_DNA"/>
</dbReference>
<evidence type="ECO:0000313" key="1">
    <source>
        <dbReference type="EMBL" id="KAG7304591.1"/>
    </source>
</evidence>
<sequence length="50" mass="5890">MNRKLWFKEDTRTMHDWFNRGFSVGDADQSEIEGNRTTKDVLVLSHLHGI</sequence>
<reference evidence="1 2" key="1">
    <citation type="submission" date="2021-06" db="EMBL/GenBank/DDBJ databases">
        <title>A haploid diamondback moth (Plutella xylostella L.) genome assembly resolves 31 chromosomes and identifies a diamide resistance mutation.</title>
        <authorList>
            <person name="Ward C.M."/>
            <person name="Perry K.D."/>
            <person name="Baker G."/>
            <person name="Powis K."/>
            <person name="Heckel D.G."/>
            <person name="Baxter S.W."/>
        </authorList>
    </citation>
    <scope>NUCLEOTIDE SEQUENCE [LARGE SCALE GENOMIC DNA]</scope>
    <source>
        <strain evidence="1 2">LV</strain>
        <tissue evidence="1">Single pupa</tissue>
    </source>
</reference>